<accession>A0ABT8AB60</accession>
<evidence type="ECO:0000259" key="1">
    <source>
        <dbReference type="Pfam" id="PF13649"/>
    </source>
</evidence>
<keyword evidence="3" id="KW-1185">Reference proteome</keyword>
<dbReference type="Pfam" id="PF13649">
    <property type="entry name" value="Methyltransf_25"/>
    <property type="match status" value="1"/>
</dbReference>
<keyword evidence="2" id="KW-0489">Methyltransferase</keyword>
<comment type="caution">
    <text evidence="2">The sequence shown here is derived from an EMBL/GenBank/DDBJ whole genome shotgun (WGS) entry which is preliminary data.</text>
</comment>
<name>A0ABT8AB60_9PROT</name>
<feature type="domain" description="Methyltransferase" evidence="1">
    <location>
        <begin position="321"/>
        <end position="411"/>
    </location>
</feature>
<reference evidence="3" key="1">
    <citation type="journal article" date="2019" name="Int. J. Syst. Evol. Microbiol.">
        <title>The Global Catalogue of Microorganisms (GCM) 10K type strain sequencing project: providing services to taxonomists for standard genome sequencing and annotation.</title>
        <authorList>
            <consortium name="The Broad Institute Genomics Platform"/>
            <consortium name="The Broad Institute Genome Sequencing Center for Infectious Disease"/>
            <person name="Wu L."/>
            <person name="Ma J."/>
        </authorList>
    </citation>
    <scope>NUCLEOTIDE SEQUENCE [LARGE SCALE GENOMIC DNA]</scope>
    <source>
        <strain evidence="3">CECT 7131</strain>
    </source>
</reference>
<dbReference type="InterPro" id="IPR029063">
    <property type="entry name" value="SAM-dependent_MTases_sf"/>
</dbReference>
<dbReference type="Pfam" id="PF14559">
    <property type="entry name" value="TPR_19"/>
    <property type="match status" value="1"/>
</dbReference>
<dbReference type="InterPro" id="IPR011990">
    <property type="entry name" value="TPR-like_helical_dom_sf"/>
</dbReference>
<dbReference type="GO" id="GO:0032259">
    <property type="term" value="P:methylation"/>
    <property type="evidence" value="ECO:0007669"/>
    <property type="project" value="UniProtKB-KW"/>
</dbReference>
<keyword evidence="2" id="KW-0808">Transferase</keyword>
<proteinExistence type="predicted"/>
<gene>
    <name evidence="2" type="ORF">QWZ14_20115</name>
</gene>
<organism evidence="2 3">
    <name type="scientific">Paeniroseomonas aquatica</name>
    <dbReference type="NCBI Taxonomy" id="373043"/>
    <lineage>
        <taxon>Bacteria</taxon>
        <taxon>Pseudomonadati</taxon>
        <taxon>Pseudomonadota</taxon>
        <taxon>Alphaproteobacteria</taxon>
        <taxon>Acetobacterales</taxon>
        <taxon>Acetobacteraceae</taxon>
        <taxon>Paeniroseomonas</taxon>
    </lineage>
</organism>
<dbReference type="SUPFAM" id="SSF48452">
    <property type="entry name" value="TPR-like"/>
    <property type="match status" value="2"/>
</dbReference>
<protein>
    <submittedName>
        <fullName evidence="2">Methyltransferase domain-containing protein</fullName>
    </submittedName>
</protein>
<dbReference type="Proteomes" id="UP001529369">
    <property type="component" value="Unassembled WGS sequence"/>
</dbReference>
<dbReference type="SMART" id="SM00028">
    <property type="entry name" value="TPR"/>
    <property type="match status" value="4"/>
</dbReference>
<dbReference type="Gene3D" id="1.25.40.10">
    <property type="entry name" value="Tetratricopeptide repeat domain"/>
    <property type="match status" value="1"/>
</dbReference>
<dbReference type="EMBL" id="JAUFPN010000180">
    <property type="protein sequence ID" value="MDN3566686.1"/>
    <property type="molecule type" value="Genomic_DNA"/>
</dbReference>
<evidence type="ECO:0000313" key="3">
    <source>
        <dbReference type="Proteomes" id="UP001529369"/>
    </source>
</evidence>
<evidence type="ECO:0000313" key="2">
    <source>
        <dbReference type="EMBL" id="MDN3566686.1"/>
    </source>
</evidence>
<sequence>MSDTSQAAPEASLGARLHASARQLVRDHRPAEALPMLDRLARLPGLDAAAALLRAEALAALEQLPAAEAAADLALAADPAWSAALQLRARIRLARGQARGAIDDAAAAVMATPWDAGAKALLGTALLEDRCFDTAIWFLGEAMRADPANPGTQSRLGQAFMRAGRHEAAAEILAHCVAASGGAPALVALQAQNALLAGDAAGAEAMLRAALAAGATDAALHSVLAHALLTHGQMADAAPHFTAAARLAPRDGYLAHLAAAANGIGTDRATDSYVTALFDGYAPRFEHSLLALGYRVPGLFRRAIERALPEVAAGRARLGPVLDLGCGTGLVGVALADYLGGPLTGVDLSRGMLEQAAAKHLYAELLQLEIGAALDRAWPPQAVVTLADVLIYLGQLEPVIGGCRRALAADGLLVFSAESFTPADPAGQGWRLLPSGRYAHAPAYLRHCLAAAGFAILEWREEDLRLEADGPIGGVVVVARPVGH</sequence>
<dbReference type="InterPro" id="IPR019734">
    <property type="entry name" value="TPR_rpt"/>
</dbReference>
<dbReference type="GO" id="GO:0008168">
    <property type="term" value="F:methyltransferase activity"/>
    <property type="evidence" value="ECO:0007669"/>
    <property type="project" value="UniProtKB-KW"/>
</dbReference>
<dbReference type="InterPro" id="IPR041698">
    <property type="entry name" value="Methyltransf_25"/>
</dbReference>
<dbReference type="RefSeq" id="WP_290318637.1">
    <property type="nucleotide sequence ID" value="NZ_JAUFPN010000180.1"/>
</dbReference>
<dbReference type="CDD" id="cd02440">
    <property type="entry name" value="AdoMet_MTases"/>
    <property type="match status" value="1"/>
</dbReference>
<dbReference type="SUPFAM" id="SSF53335">
    <property type="entry name" value="S-adenosyl-L-methionine-dependent methyltransferases"/>
    <property type="match status" value="1"/>
</dbReference>
<dbReference type="Gene3D" id="3.40.50.150">
    <property type="entry name" value="Vaccinia Virus protein VP39"/>
    <property type="match status" value="1"/>
</dbReference>